<keyword evidence="2" id="KW-1185">Reference proteome</keyword>
<organism evidence="1 2">
    <name type="scientific">Pseudobdellovibrio exovorus JSS</name>
    <dbReference type="NCBI Taxonomy" id="1184267"/>
    <lineage>
        <taxon>Bacteria</taxon>
        <taxon>Pseudomonadati</taxon>
        <taxon>Bdellovibrionota</taxon>
        <taxon>Bdellovibrionia</taxon>
        <taxon>Bdellovibrionales</taxon>
        <taxon>Pseudobdellovibrionaceae</taxon>
        <taxon>Pseudobdellovibrio</taxon>
    </lineage>
</organism>
<sequence>MTKLLLSLMFMNPVGNTADFQSLKCIFTEPFAVTTYNFQQQSLLTETPSLGRKPRQRLSSAISFQIRNTGAFSLVDADGRVLQELILNGKGSDGMSDRLYPYKVTRYWSQIQQVGGCFSDKIPAIEAEL</sequence>
<protein>
    <submittedName>
        <fullName evidence="1">Uncharacterized protein</fullName>
    </submittedName>
</protein>
<evidence type="ECO:0000313" key="1">
    <source>
        <dbReference type="EMBL" id="AGH94414.1"/>
    </source>
</evidence>
<reference evidence="1 2" key="1">
    <citation type="journal article" date="2013" name="ISME J.">
        <title>By their genes ye shall know them: genomic signatures of predatory bacteria.</title>
        <authorList>
            <person name="Pasternak Z."/>
            <person name="Pietrokovski S."/>
            <person name="Rotem O."/>
            <person name="Gophna U."/>
            <person name="Lurie-Weinberger M.N."/>
            <person name="Jurkevitch E."/>
        </authorList>
    </citation>
    <scope>NUCLEOTIDE SEQUENCE [LARGE SCALE GENOMIC DNA]</scope>
    <source>
        <strain evidence="1 2">JSS</strain>
    </source>
</reference>
<proteinExistence type="predicted"/>
<accession>M4VMU8</accession>
<dbReference type="OrthoDB" id="5295592at2"/>
<gene>
    <name evidence="1" type="ORF">A11Q_194</name>
</gene>
<dbReference type="EMBL" id="CP003537">
    <property type="protein sequence ID" value="AGH94414.1"/>
    <property type="molecule type" value="Genomic_DNA"/>
</dbReference>
<dbReference type="AlphaFoldDB" id="M4VMU8"/>
<dbReference type="HOGENOM" id="CLU_1944502_0_0_7"/>
<name>M4VMU8_9BACT</name>
<dbReference type="Proteomes" id="UP000012040">
    <property type="component" value="Chromosome"/>
</dbReference>
<dbReference type="KEGG" id="bex:A11Q_194"/>
<dbReference type="RefSeq" id="WP_015468904.1">
    <property type="nucleotide sequence ID" value="NC_020813.1"/>
</dbReference>
<evidence type="ECO:0000313" key="2">
    <source>
        <dbReference type="Proteomes" id="UP000012040"/>
    </source>
</evidence>
<dbReference type="PATRIC" id="fig|1184267.3.peg.197"/>